<evidence type="ECO:0000256" key="4">
    <source>
        <dbReference type="ARBA" id="ARBA00023242"/>
    </source>
</evidence>
<feature type="coiled-coil region" evidence="6">
    <location>
        <begin position="346"/>
        <end position="381"/>
    </location>
</feature>
<feature type="compositionally biased region" description="Low complexity" evidence="7">
    <location>
        <begin position="281"/>
        <end position="290"/>
    </location>
</feature>
<feature type="region of interest" description="Disordered" evidence="7">
    <location>
        <begin position="141"/>
        <end position="192"/>
    </location>
</feature>
<evidence type="ECO:0000256" key="3">
    <source>
        <dbReference type="ARBA" id="ARBA00023163"/>
    </source>
</evidence>
<evidence type="ECO:0000256" key="1">
    <source>
        <dbReference type="ARBA" id="ARBA00004123"/>
    </source>
</evidence>
<reference evidence="9" key="1">
    <citation type="submission" date="2023-10" db="EMBL/GenBank/DDBJ databases">
        <authorList>
            <person name="Chen Y."/>
            <person name="Shah S."/>
            <person name="Dougan E. K."/>
            <person name="Thang M."/>
            <person name="Chan C."/>
        </authorList>
    </citation>
    <scope>NUCLEOTIDE SEQUENCE [LARGE SCALE GENOMIC DNA]</scope>
</reference>
<dbReference type="InterPro" id="IPR037685">
    <property type="entry name" value="RBP11"/>
</dbReference>
<evidence type="ECO:0000256" key="5">
    <source>
        <dbReference type="ARBA" id="ARBA00025751"/>
    </source>
</evidence>
<proteinExistence type="inferred from homology"/>
<dbReference type="PANTHER" id="PTHR13946:SF16">
    <property type="entry name" value="DNA-DIRECTED RNA POLYMERASE II SUBUNIT RPB11"/>
    <property type="match status" value="1"/>
</dbReference>
<dbReference type="SUPFAM" id="SSF55257">
    <property type="entry name" value="RBP11-like subunits of RNA polymerase"/>
    <property type="match status" value="1"/>
</dbReference>
<dbReference type="CDD" id="cd06926">
    <property type="entry name" value="RNAP_II_RPB11"/>
    <property type="match status" value="1"/>
</dbReference>
<feature type="compositionally biased region" description="Polar residues" evidence="7">
    <location>
        <begin position="147"/>
        <end position="157"/>
    </location>
</feature>
<organism evidence="9 10">
    <name type="scientific">Prorocentrum cordatum</name>
    <dbReference type="NCBI Taxonomy" id="2364126"/>
    <lineage>
        <taxon>Eukaryota</taxon>
        <taxon>Sar</taxon>
        <taxon>Alveolata</taxon>
        <taxon>Dinophyceae</taxon>
        <taxon>Prorocentrales</taxon>
        <taxon>Prorocentraceae</taxon>
        <taxon>Prorocentrum</taxon>
    </lineage>
</organism>
<dbReference type="EMBL" id="CAUYUJ010008680">
    <property type="protein sequence ID" value="CAK0824632.1"/>
    <property type="molecule type" value="Genomic_DNA"/>
</dbReference>
<feature type="compositionally biased region" description="Low complexity" evidence="7">
    <location>
        <begin position="98"/>
        <end position="122"/>
    </location>
</feature>
<evidence type="ECO:0000256" key="2">
    <source>
        <dbReference type="ARBA" id="ARBA00022478"/>
    </source>
</evidence>
<dbReference type="InterPro" id="IPR022905">
    <property type="entry name" value="Rpo11-like"/>
</dbReference>
<dbReference type="InterPro" id="IPR036603">
    <property type="entry name" value="RBP11-like"/>
</dbReference>
<dbReference type="PANTHER" id="PTHR13946">
    <property type="entry name" value="DNA-DIRECTED RNA POLYMERASE I,II,III"/>
    <property type="match status" value="1"/>
</dbReference>
<evidence type="ECO:0000259" key="8">
    <source>
        <dbReference type="Pfam" id="PF13656"/>
    </source>
</evidence>
<feature type="non-terminal residue" evidence="9">
    <location>
        <position position="1"/>
    </location>
</feature>
<comment type="subcellular location">
    <subcellularLocation>
        <location evidence="1">Nucleus</location>
    </subcellularLocation>
</comment>
<feature type="region of interest" description="Disordered" evidence="7">
    <location>
        <begin position="221"/>
        <end position="258"/>
    </location>
</feature>
<keyword evidence="6" id="KW-0175">Coiled coil</keyword>
<evidence type="ECO:0000313" key="10">
    <source>
        <dbReference type="Proteomes" id="UP001189429"/>
    </source>
</evidence>
<feature type="compositionally biased region" description="Gly residues" evidence="7">
    <location>
        <begin position="179"/>
        <end position="191"/>
    </location>
</feature>
<feature type="region of interest" description="Disordered" evidence="7">
    <location>
        <begin position="82"/>
        <end position="125"/>
    </location>
</feature>
<dbReference type="HAMAP" id="MF_00261">
    <property type="entry name" value="RNApol_arch_Rpo11"/>
    <property type="match status" value="1"/>
</dbReference>
<protein>
    <recommendedName>
        <fullName evidence="8">DNA-directed RNA polymerase RBP11-like dimerisation domain-containing protein</fullName>
    </recommendedName>
</protein>
<keyword evidence="10" id="KW-1185">Reference proteome</keyword>
<evidence type="ECO:0000256" key="7">
    <source>
        <dbReference type="SAM" id="MobiDB-lite"/>
    </source>
</evidence>
<evidence type="ECO:0000256" key="6">
    <source>
        <dbReference type="SAM" id="Coils"/>
    </source>
</evidence>
<sequence length="387" mass="40424">DHTLGNILRMELLRNEAVLFAGYKVPHPLNHMIELRVQTLPKTTPEAAVRHAVANLRSECRSMLDQFDSQVRDLEARAAKDAPTGALLDEDRLHTTDAEGTGADGTTSGPEPEAPYSPYSPGVDDRDQRFQEQLEEFERLAGGQDDVSISPSFSPATPQGGARPAGSAGGAAGTPPAGVGEGPPAAGGGGDAMEVAPVALRALGSGSASAPASPVRCWAAGSRGDGLRRPVAPPSFSCGSALPSEGAARRPRGGAPRARGVLAPLALGVSGWEVRERRLVGGQRAEARQGGAAGRSEARGAAEQGHPREAGRRSEGFGEEARPGPRAVVAVLRAARYLDKAKGRQKKIAEKALDKAKADANLAVEKAKAKAKQRVRETEERLKRLAK</sequence>
<comment type="similarity">
    <text evidence="5">Belongs to the archaeal Rpo11/eukaryotic RPB11/RPC19 RNA polymerase subunit family.</text>
</comment>
<keyword evidence="2" id="KW-0240">DNA-directed RNA polymerase</keyword>
<gene>
    <name evidence="9" type="ORF">PCOR1329_LOCUS25004</name>
</gene>
<dbReference type="Gene3D" id="3.30.1360.10">
    <property type="entry name" value="RNA polymerase, RBP11-like subunit"/>
    <property type="match status" value="1"/>
</dbReference>
<dbReference type="Pfam" id="PF13656">
    <property type="entry name" value="RNA_pol_L_2"/>
    <property type="match status" value="1"/>
</dbReference>
<evidence type="ECO:0000313" key="9">
    <source>
        <dbReference type="EMBL" id="CAK0824632.1"/>
    </source>
</evidence>
<dbReference type="Proteomes" id="UP001189429">
    <property type="component" value="Unassembled WGS sequence"/>
</dbReference>
<feature type="region of interest" description="Disordered" evidence="7">
    <location>
        <begin position="280"/>
        <end position="325"/>
    </location>
</feature>
<name>A0ABN9S2V9_9DINO</name>
<accession>A0ABN9S2V9</accession>
<keyword evidence="4" id="KW-0539">Nucleus</keyword>
<keyword evidence="3" id="KW-0804">Transcription</keyword>
<feature type="compositionally biased region" description="Basic and acidic residues" evidence="7">
    <location>
        <begin position="296"/>
        <end position="323"/>
    </location>
</feature>
<comment type="caution">
    <text evidence="9">The sequence shown here is derived from an EMBL/GenBank/DDBJ whole genome shotgun (WGS) entry which is preliminary data.</text>
</comment>
<feature type="domain" description="DNA-directed RNA polymerase RBP11-like dimerisation" evidence="8">
    <location>
        <begin position="1"/>
        <end position="65"/>
    </location>
</feature>
<dbReference type="InterPro" id="IPR009025">
    <property type="entry name" value="RBP11-like_dimer"/>
</dbReference>